<dbReference type="EMBL" id="BLVO01000012">
    <property type="protein sequence ID" value="GFM32971.1"/>
    <property type="molecule type" value="Genomic_DNA"/>
</dbReference>
<dbReference type="PANTHER" id="PTHR43020">
    <property type="entry name" value="CDK5 REGULATORY SUBUNIT-ASSOCIATED PROTEIN 1"/>
    <property type="match status" value="1"/>
</dbReference>
<dbReference type="SUPFAM" id="SSF102114">
    <property type="entry name" value="Radical SAM enzymes"/>
    <property type="match status" value="1"/>
</dbReference>
<name>A0A7J0BIA7_9BACT</name>
<protein>
    <submittedName>
        <fullName evidence="10">Radical SAM protein</fullName>
    </submittedName>
</protein>
<dbReference type="PROSITE" id="PS01278">
    <property type="entry name" value="MTTASE_RADICAL"/>
    <property type="match status" value="1"/>
</dbReference>
<dbReference type="NCBIfam" id="TIGR01579">
    <property type="entry name" value="MiaB-like-C"/>
    <property type="match status" value="1"/>
</dbReference>
<dbReference type="NCBIfam" id="TIGR00089">
    <property type="entry name" value="MiaB/RimO family radical SAM methylthiotransferase"/>
    <property type="match status" value="1"/>
</dbReference>
<dbReference type="CDD" id="cd01335">
    <property type="entry name" value="Radical_SAM"/>
    <property type="match status" value="1"/>
</dbReference>
<keyword evidence="4" id="KW-0949">S-adenosyl-L-methionine</keyword>
<dbReference type="PROSITE" id="PS51449">
    <property type="entry name" value="MTTASE_N"/>
    <property type="match status" value="1"/>
</dbReference>
<dbReference type="Proteomes" id="UP000503840">
    <property type="component" value="Unassembled WGS sequence"/>
</dbReference>
<evidence type="ECO:0000256" key="5">
    <source>
        <dbReference type="ARBA" id="ARBA00022723"/>
    </source>
</evidence>
<gene>
    <name evidence="10" type="ORF">DSM101010T_13360</name>
</gene>
<evidence type="ECO:0000259" key="9">
    <source>
        <dbReference type="PROSITE" id="PS51918"/>
    </source>
</evidence>
<dbReference type="InterPro" id="IPR006638">
    <property type="entry name" value="Elp3/MiaA/NifB-like_rSAM"/>
</dbReference>
<evidence type="ECO:0000256" key="4">
    <source>
        <dbReference type="ARBA" id="ARBA00022691"/>
    </source>
</evidence>
<dbReference type="SFLD" id="SFLDG01082">
    <property type="entry name" value="B12-binding_domain_containing"/>
    <property type="match status" value="1"/>
</dbReference>
<evidence type="ECO:0000313" key="11">
    <source>
        <dbReference type="Proteomes" id="UP000503840"/>
    </source>
</evidence>
<dbReference type="Gene3D" id="3.40.50.12160">
    <property type="entry name" value="Methylthiotransferase, N-terminal domain"/>
    <property type="match status" value="1"/>
</dbReference>
<dbReference type="InterPro" id="IPR038135">
    <property type="entry name" value="Methylthiotransferase_N_sf"/>
</dbReference>
<dbReference type="PANTHER" id="PTHR43020:SF2">
    <property type="entry name" value="MITOCHONDRIAL TRNA METHYLTHIOTRANSFERASE CDK5RAP1"/>
    <property type="match status" value="1"/>
</dbReference>
<dbReference type="Pfam" id="PF04055">
    <property type="entry name" value="Radical_SAM"/>
    <property type="match status" value="1"/>
</dbReference>
<evidence type="ECO:0000259" key="8">
    <source>
        <dbReference type="PROSITE" id="PS51449"/>
    </source>
</evidence>
<dbReference type="GO" id="GO:0035597">
    <property type="term" value="F:tRNA-2-methylthio-N(6)-dimethylallyladenosine(37) synthase activity"/>
    <property type="evidence" value="ECO:0007669"/>
    <property type="project" value="TreeGrafter"/>
</dbReference>
<dbReference type="InterPro" id="IPR023404">
    <property type="entry name" value="rSAM_horseshoe"/>
</dbReference>
<dbReference type="InterPro" id="IPR006467">
    <property type="entry name" value="MiaB-like_bact"/>
</dbReference>
<organism evidence="10 11">
    <name type="scientific">Desulfovibrio subterraneus</name>
    <dbReference type="NCBI Taxonomy" id="2718620"/>
    <lineage>
        <taxon>Bacteria</taxon>
        <taxon>Pseudomonadati</taxon>
        <taxon>Thermodesulfobacteriota</taxon>
        <taxon>Desulfovibrionia</taxon>
        <taxon>Desulfovibrionales</taxon>
        <taxon>Desulfovibrionaceae</taxon>
        <taxon>Desulfovibrio</taxon>
    </lineage>
</organism>
<dbReference type="AlphaFoldDB" id="A0A7J0BIA7"/>
<dbReference type="SFLD" id="SFLDS00029">
    <property type="entry name" value="Radical_SAM"/>
    <property type="match status" value="1"/>
</dbReference>
<feature type="domain" description="Radical SAM core" evidence="9">
    <location>
        <begin position="131"/>
        <end position="367"/>
    </location>
</feature>
<keyword evidence="7" id="KW-0411">Iron-sulfur</keyword>
<keyword evidence="6" id="KW-0408">Iron</keyword>
<keyword evidence="5" id="KW-0479">Metal-binding</keyword>
<dbReference type="RefSeq" id="WP_174404625.1">
    <property type="nucleotide sequence ID" value="NZ_BLVO01000012.1"/>
</dbReference>
<dbReference type="InterPro" id="IPR013848">
    <property type="entry name" value="Methylthiotransferase_N"/>
</dbReference>
<keyword evidence="11" id="KW-1185">Reference proteome</keyword>
<evidence type="ECO:0000256" key="1">
    <source>
        <dbReference type="ARBA" id="ARBA00001966"/>
    </source>
</evidence>
<feature type="domain" description="MTTase N-terminal" evidence="8">
    <location>
        <begin position="5"/>
        <end position="117"/>
    </location>
</feature>
<dbReference type="PROSITE" id="PS51918">
    <property type="entry name" value="RADICAL_SAM"/>
    <property type="match status" value="1"/>
</dbReference>
<comment type="caution">
    <text evidence="10">The sequence shown here is derived from an EMBL/GenBank/DDBJ whole genome shotgun (WGS) entry which is preliminary data.</text>
</comment>
<reference evidence="10 11" key="1">
    <citation type="submission" date="2020-05" db="EMBL/GenBank/DDBJ databases">
        <title>Draft genome sequence of Desulfovibrio sp. strain HN2T.</title>
        <authorList>
            <person name="Ueno A."/>
            <person name="Tamazawa S."/>
            <person name="Tamamura S."/>
            <person name="Murakami T."/>
            <person name="Kiyama T."/>
            <person name="Inomata H."/>
            <person name="Amano Y."/>
            <person name="Miyakawa K."/>
            <person name="Tamaki H."/>
            <person name="Naganuma T."/>
            <person name="Kaneko K."/>
        </authorList>
    </citation>
    <scope>NUCLEOTIDE SEQUENCE [LARGE SCALE GENOMIC DNA]</scope>
    <source>
        <strain evidence="10 11">HN2</strain>
    </source>
</reference>
<proteinExistence type="predicted"/>
<evidence type="ECO:0000256" key="2">
    <source>
        <dbReference type="ARBA" id="ARBA00022485"/>
    </source>
</evidence>
<evidence type="ECO:0000313" key="10">
    <source>
        <dbReference type="EMBL" id="GFM32971.1"/>
    </source>
</evidence>
<evidence type="ECO:0000256" key="7">
    <source>
        <dbReference type="ARBA" id="ARBA00023014"/>
    </source>
</evidence>
<evidence type="ECO:0000256" key="6">
    <source>
        <dbReference type="ARBA" id="ARBA00023004"/>
    </source>
</evidence>
<dbReference type="Pfam" id="PF00919">
    <property type="entry name" value="UPF0004"/>
    <property type="match status" value="1"/>
</dbReference>
<sequence length="431" mass="47454">MSDFHTFYMSTHGCKINQYETQALREVWTRRGLREVQSAADAAVVLVNSCAVTAKAVSELRNVVRQANRANPQARIIITGCAAQVMGKELASLPGVVEVVPQEEKASLKNWPRKPEEGGDVQAFPAFSISSYNRARAVVKVQDGCSHRCTYCIVPLTRGRSRSRAIADIVSESRSLLEAGFREIILSGVNLRQFGKDLPYTPDFWDLVSTLESSLGPDWAGEARFRLSSLEPGQLDARALETLGASRLVAPQLHISMQSGSDSVLKRMGRGHYKVTPLLEFLEHLRSVWPVYGLGADILMGFPGETEEEFAQTVEAVKAMPLTYAHVFPYSRRPGTAASVMPDQLDKQIKAGRAKVVREIVAAKKTAFLQWLVDSATQLDVVLQSGQTRSGISQFYTECHFPLLPFGAGQRDIVRGVATAVRKRGLVVRPL</sequence>
<dbReference type="InterPro" id="IPR058240">
    <property type="entry name" value="rSAM_sf"/>
</dbReference>
<dbReference type="Gene3D" id="3.80.30.20">
    <property type="entry name" value="tm_1862 like domain"/>
    <property type="match status" value="1"/>
</dbReference>
<dbReference type="SMART" id="SM00729">
    <property type="entry name" value="Elp3"/>
    <property type="match status" value="1"/>
</dbReference>
<keyword evidence="2" id="KW-0004">4Fe-4S</keyword>
<accession>A0A7J0BIA7</accession>
<dbReference type="GO" id="GO:0051539">
    <property type="term" value="F:4 iron, 4 sulfur cluster binding"/>
    <property type="evidence" value="ECO:0007669"/>
    <property type="project" value="UniProtKB-KW"/>
</dbReference>
<dbReference type="InterPro" id="IPR007197">
    <property type="entry name" value="rSAM"/>
</dbReference>
<dbReference type="InterPro" id="IPR005839">
    <property type="entry name" value="Methylthiotransferase"/>
</dbReference>
<dbReference type="GO" id="GO:0005829">
    <property type="term" value="C:cytosol"/>
    <property type="evidence" value="ECO:0007669"/>
    <property type="project" value="TreeGrafter"/>
</dbReference>
<dbReference type="InterPro" id="IPR020612">
    <property type="entry name" value="Methylthiotransferase_CS"/>
</dbReference>
<keyword evidence="3" id="KW-0808">Transferase</keyword>
<dbReference type="GO" id="GO:0046872">
    <property type="term" value="F:metal ion binding"/>
    <property type="evidence" value="ECO:0007669"/>
    <property type="project" value="UniProtKB-KW"/>
</dbReference>
<evidence type="ECO:0000256" key="3">
    <source>
        <dbReference type="ARBA" id="ARBA00022679"/>
    </source>
</evidence>
<comment type="cofactor">
    <cofactor evidence="1">
        <name>[4Fe-4S] cluster</name>
        <dbReference type="ChEBI" id="CHEBI:49883"/>
    </cofactor>
</comment>